<accession>A0ACC0L8C2</accession>
<reference evidence="1" key="1">
    <citation type="submission" date="2022-02" db="EMBL/GenBank/DDBJ databases">
        <title>Plant Genome Project.</title>
        <authorList>
            <person name="Zhang R.-G."/>
        </authorList>
    </citation>
    <scope>NUCLEOTIDE SEQUENCE</scope>
    <source>
        <strain evidence="1">AT1</strain>
    </source>
</reference>
<organism evidence="1 2">
    <name type="scientific">Rhododendron molle</name>
    <name type="common">Chinese azalea</name>
    <name type="synonym">Azalea mollis</name>
    <dbReference type="NCBI Taxonomy" id="49168"/>
    <lineage>
        <taxon>Eukaryota</taxon>
        <taxon>Viridiplantae</taxon>
        <taxon>Streptophyta</taxon>
        <taxon>Embryophyta</taxon>
        <taxon>Tracheophyta</taxon>
        <taxon>Spermatophyta</taxon>
        <taxon>Magnoliopsida</taxon>
        <taxon>eudicotyledons</taxon>
        <taxon>Gunneridae</taxon>
        <taxon>Pentapetalae</taxon>
        <taxon>asterids</taxon>
        <taxon>Ericales</taxon>
        <taxon>Ericaceae</taxon>
        <taxon>Ericoideae</taxon>
        <taxon>Rhodoreae</taxon>
        <taxon>Rhododendron</taxon>
    </lineage>
</organism>
<evidence type="ECO:0000313" key="1">
    <source>
        <dbReference type="EMBL" id="KAI8524393.1"/>
    </source>
</evidence>
<dbReference type="Proteomes" id="UP001062846">
    <property type="component" value="Chromosome 13"/>
</dbReference>
<dbReference type="EMBL" id="CM046400">
    <property type="protein sequence ID" value="KAI8524393.1"/>
    <property type="molecule type" value="Genomic_DNA"/>
</dbReference>
<comment type="caution">
    <text evidence="1">The sequence shown here is derived from an EMBL/GenBank/DDBJ whole genome shotgun (WGS) entry which is preliminary data.</text>
</comment>
<gene>
    <name evidence="1" type="ORF">RHMOL_Rhmol13G0146800</name>
</gene>
<keyword evidence="2" id="KW-1185">Reference proteome</keyword>
<name>A0ACC0L8C2_RHOML</name>
<evidence type="ECO:0000313" key="2">
    <source>
        <dbReference type="Proteomes" id="UP001062846"/>
    </source>
</evidence>
<protein>
    <submittedName>
        <fullName evidence="1">Uncharacterized protein</fullName>
    </submittedName>
</protein>
<proteinExistence type="predicted"/>
<sequence length="63" mass="7427">MYWVSRPLCILALHLSMIRSLDHYASLHCIPRCIGFLNHYASWHCISRCIWSLDLYTSRCCVP</sequence>